<gene>
    <name evidence="10" type="ORF">PAC_00669</name>
</gene>
<dbReference type="Pfam" id="PF01494">
    <property type="entry name" value="FAD_binding_3"/>
    <property type="match status" value="2"/>
</dbReference>
<evidence type="ECO:0000256" key="5">
    <source>
        <dbReference type="ARBA" id="ARBA00022827"/>
    </source>
</evidence>
<dbReference type="PANTHER" id="PTHR47178:SF4">
    <property type="entry name" value="FAD-DEPENDENT MONOOXYGENASE APTC"/>
    <property type="match status" value="1"/>
</dbReference>
<dbReference type="SUPFAM" id="SSF51905">
    <property type="entry name" value="FAD/NAD(P)-binding domain"/>
    <property type="match status" value="1"/>
</dbReference>
<dbReference type="EMBL" id="FJOG01000001">
    <property type="protein sequence ID" value="CZR50795.1"/>
    <property type="molecule type" value="Genomic_DNA"/>
</dbReference>
<organism evidence="10 11">
    <name type="scientific">Phialocephala subalpina</name>
    <dbReference type="NCBI Taxonomy" id="576137"/>
    <lineage>
        <taxon>Eukaryota</taxon>
        <taxon>Fungi</taxon>
        <taxon>Dikarya</taxon>
        <taxon>Ascomycota</taxon>
        <taxon>Pezizomycotina</taxon>
        <taxon>Leotiomycetes</taxon>
        <taxon>Helotiales</taxon>
        <taxon>Mollisiaceae</taxon>
        <taxon>Phialocephala</taxon>
        <taxon>Phialocephala fortinii species complex</taxon>
    </lineage>
</organism>
<dbReference type="Gene3D" id="3.50.50.60">
    <property type="entry name" value="FAD/NAD(P)-binding domain"/>
    <property type="match status" value="1"/>
</dbReference>
<accession>A0A1L7WDD2</accession>
<evidence type="ECO:0000256" key="2">
    <source>
        <dbReference type="ARBA" id="ARBA00005179"/>
    </source>
</evidence>
<evidence type="ECO:0000256" key="3">
    <source>
        <dbReference type="ARBA" id="ARBA00007992"/>
    </source>
</evidence>
<evidence type="ECO:0000256" key="7">
    <source>
        <dbReference type="ARBA" id="ARBA00023033"/>
    </source>
</evidence>
<comment type="cofactor">
    <cofactor evidence="1">
        <name>FAD</name>
        <dbReference type="ChEBI" id="CHEBI:57692"/>
    </cofactor>
</comment>
<evidence type="ECO:0000256" key="1">
    <source>
        <dbReference type="ARBA" id="ARBA00001974"/>
    </source>
</evidence>
<evidence type="ECO:0000259" key="9">
    <source>
        <dbReference type="Pfam" id="PF01494"/>
    </source>
</evidence>
<name>A0A1L7WDD2_9HELO</name>
<dbReference type="OrthoDB" id="47494at2759"/>
<evidence type="ECO:0000256" key="4">
    <source>
        <dbReference type="ARBA" id="ARBA00022630"/>
    </source>
</evidence>
<dbReference type="STRING" id="576137.A0A1L7WDD2"/>
<keyword evidence="11" id="KW-1185">Reference proteome</keyword>
<dbReference type="PRINTS" id="PR00420">
    <property type="entry name" value="RNGMNOXGNASE"/>
</dbReference>
<comment type="similarity">
    <text evidence="3">Belongs to the paxM FAD-dependent monooxygenase family.</text>
</comment>
<evidence type="ECO:0000313" key="10">
    <source>
        <dbReference type="EMBL" id="CZR50795.1"/>
    </source>
</evidence>
<protein>
    <recommendedName>
        <fullName evidence="9">FAD-binding domain-containing protein</fullName>
    </recommendedName>
</protein>
<comment type="pathway">
    <text evidence="2">Secondary metabolite biosynthesis.</text>
</comment>
<dbReference type="InterPro" id="IPR002938">
    <property type="entry name" value="FAD-bd"/>
</dbReference>
<keyword evidence="4" id="KW-0285">Flavoprotein</keyword>
<keyword evidence="7" id="KW-0503">Monooxygenase</keyword>
<reference evidence="10 11" key="1">
    <citation type="submission" date="2016-03" db="EMBL/GenBank/DDBJ databases">
        <authorList>
            <person name="Ploux O."/>
        </authorList>
    </citation>
    <scope>NUCLEOTIDE SEQUENCE [LARGE SCALE GENOMIC DNA]</scope>
    <source>
        <strain evidence="10 11">UAMH 11012</strain>
    </source>
</reference>
<dbReference type="Proteomes" id="UP000184330">
    <property type="component" value="Unassembled WGS sequence"/>
</dbReference>
<dbReference type="GO" id="GO:0004497">
    <property type="term" value="F:monooxygenase activity"/>
    <property type="evidence" value="ECO:0007669"/>
    <property type="project" value="UniProtKB-KW"/>
</dbReference>
<evidence type="ECO:0000256" key="8">
    <source>
        <dbReference type="SAM" id="Coils"/>
    </source>
</evidence>
<feature type="domain" description="FAD-binding" evidence="9">
    <location>
        <begin position="9"/>
        <end position="56"/>
    </location>
</feature>
<keyword evidence="6" id="KW-0560">Oxidoreductase</keyword>
<keyword evidence="8" id="KW-0175">Coiled coil</keyword>
<evidence type="ECO:0000256" key="6">
    <source>
        <dbReference type="ARBA" id="ARBA00023002"/>
    </source>
</evidence>
<proteinExistence type="inferred from homology"/>
<keyword evidence="5" id="KW-0274">FAD</keyword>
<evidence type="ECO:0000313" key="11">
    <source>
        <dbReference type="Proteomes" id="UP000184330"/>
    </source>
</evidence>
<dbReference type="GO" id="GO:0071949">
    <property type="term" value="F:FAD binding"/>
    <property type="evidence" value="ECO:0007669"/>
    <property type="project" value="InterPro"/>
</dbReference>
<feature type="domain" description="FAD-binding" evidence="9">
    <location>
        <begin position="304"/>
        <end position="340"/>
    </location>
</feature>
<feature type="coiled-coil region" evidence="8">
    <location>
        <begin position="346"/>
        <end position="373"/>
    </location>
</feature>
<dbReference type="InterPro" id="IPR036188">
    <property type="entry name" value="FAD/NAD-bd_sf"/>
</dbReference>
<dbReference type="PANTHER" id="PTHR47178">
    <property type="entry name" value="MONOOXYGENASE, FAD-BINDING"/>
    <property type="match status" value="1"/>
</dbReference>
<dbReference type="AlphaFoldDB" id="A0A1L7WDD2"/>
<sequence>MTSLPPLHIVGAGLAGLTLARCLKSRGIQAVIFEKNPSPAKHNYGITLQPRTCQALLKVLGTDAHSFCRRVAVDSSMDGKGIVSLKEKPGPETGILQSPFRAHCGRLESVLREELKIEWGHVLDHVSIGGAELVLEFNDKEKAHSKFIINTSGVHWRVKKAFRPQPDLNVLPYVCFRGTRSIDGQTFKDIYQSNFNGGNVIETKRDHTLLQIWINDYQKNLEAVDISYVYSRPTRDNDHLHRPGRAPRESTDISKAFFDEVSQLSALEQSFRDAFDGEKIKKDRILHLMRTSLTSLEDLIDFMKMGLVCLGDSAHAMPILGGEGANFAVEDAVLFAESILSAARMEEIYKERYSEWENELKESEKRLREMHSAEKSVL</sequence>